<feature type="transmembrane region" description="Helical" evidence="5">
    <location>
        <begin position="111"/>
        <end position="132"/>
    </location>
</feature>
<dbReference type="InterPro" id="IPR005616">
    <property type="entry name" value="CcmH/CycL/Ccl2/NrfF_N"/>
</dbReference>
<sequence length="172" mass="19332">MKELSRRQMIKCSLAVIATIILIDLGVNEKSVKAKGKYDYNSKEFKSIINQLDMQGHADHDISTCSIKKVYYEEVVEALNQGQSEKEILQAYVDEYGQAALRTPATDGSGLIAWAIPVIGFLLGAIIVGFGIKKLTKKNRDSDVTVAEMDGITETEREIMEITFEEERRKHF</sequence>
<evidence type="ECO:0000256" key="4">
    <source>
        <dbReference type="ARBA" id="ARBA00023004"/>
    </source>
</evidence>
<evidence type="ECO:0000256" key="2">
    <source>
        <dbReference type="ARBA" id="ARBA00022617"/>
    </source>
</evidence>
<keyword evidence="8" id="KW-1185">Reference proteome</keyword>
<keyword evidence="3 5" id="KW-0479">Metal-binding</keyword>
<evidence type="ECO:0000256" key="5">
    <source>
        <dbReference type="RuleBase" id="RU364112"/>
    </source>
</evidence>
<comment type="caution">
    <text evidence="7">The sequence shown here is derived from an EMBL/GenBank/DDBJ whole genome shotgun (WGS) entry which is preliminary data.</text>
</comment>
<evidence type="ECO:0000256" key="1">
    <source>
        <dbReference type="ARBA" id="ARBA00010342"/>
    </source>
</evidence>
<dbReference type="InterPro" id="IPR038297">
    <property type="entry name" value="CcmH/CycL/NrfF/Ccl2_sf"/>
</dbReference>
<reference evidence="7 8" key="1">
    <citation type="submission" date="2024-08" db="EMBL/GenBank/DDBJ databases">
        <title>Two novel Cytobacillus novel species.</title>
        <authorList>
            <person name="Liu G."/>
        </authorList>
    </citation>
    <scope>NUCLEOTIDE SEQUENCE [LARGE SCALE GENOMIC DNA]</scope>
    <source>
        <strain evidence="7 8">FJAT-53684</strain>
    </source>
</reference>
<organism evidence="7 8">
    <name type="scientific">Cytobacillus mangrovibacter</name>
    <dbReference type="NCBI Taxonomy" id="3299024"/>
    <lineage>
        <taxon>Bacteria</taxon>
        <taxon>Bacillati</taxon>
        <taxon>Bacillota</taxon>
        <taxon>Bacilli</taxon>
        <taxon>Bacillales</taxon>
        <taxon>Bacillaceae</taxon>
        <taxon>Cytobacillus</taxon>
    </lineage>
</organism>
<comment type="similarity">
    <text evidence="1 5">Belongs to the CcmH/CycL/Ccl2/NrfF family.</text>
</comment>
<feature type="domain" description="CcmH/CycL/Ccl2/NrfF N-terminal" evidence="6">
    <location>
        <begin position="72"/>
        <end position="144"/>
    </location>
</feature>
<keyword evidence="5" id="KW-0812">Transmembrane</keyword>
<keyword evidence="2 5" id="KW-0349">Heme</keyword>
<evidence type="ECO:0000259" key="6">
    <source>
        <dbReference type="Pfam" id="PF03918"/>
    </source>
</evidence>
<dbReference type="RefSeq" id="WP_389222350.1">
    <property type="nucleotide sequence ID" value="NZ_JBIACJ010000011.1"/>
</dbReference>
<dbReference type="Gene3D" id="1.10.8.640">
    <property type="entry name" value="Cytochrome C biogenesis protein"/>
    <property type="match status" value="1"/>
</dbReference>
<proteinExistence type="inferred from homology"/>
<dbReference type="Proteomes" id="UP001601058">
    <property type="component" value="Unassembled WGS sequence"/>
</dbReference>
<evidence type="ECO:0000256" key="3">
    <source>
        <dbReference type="ARBA" id="ARBA00022723"/>
    </source>
</evidence>
<name>A0ABW6K229_9BACI</name>
<keyword evidence="4 5" id="KW-0408">Iron</keyword>
<comment type="function">
    <text evidence="5">Possible subunit of a heme lyase.</text>
</comment>
<dbReference type="Pfam" id="PF03918">
    <property type="entry name" value="CcmH"/>
    <property type="match status" value="1"/>
</dbReference>
<keyword evidence="5" id="KW-0732">Signal</keyword>
<keyword evidence="5" id="KW-1133">Transmembrane helix</keyword>
<evidence type="ECO:0000313" key="8">
    <source>
        <dbReference type="Proteomes" id="UP001601058"/>
    </source>
</evidence>
<gene>
    <name evidence="7" type="ORF">ACFYKT_17865</name>
</gene>
<accession>A0ABW6K229</accession>
<keyword evidence="5" id="KW-0472">Membrane</keyword>
<dbReference type="EMBL" id="JBIACJ010000011">
    <property type="protein sequence ID" value="MFE8698191.1"/>
    <property type="molecule type" value="Genomic_DNA"/>
</dbReference>
<evidence type="ECO:0000313" key="7">
    <source>
        <dbReference type="EMBL" id="MFE8698191.1"/>
    </source>
</evidence>
<protein>
    <recommendedName>
        <fullName evidence="5">Cytochrome c-type biogenesis protein</fullName>
    </recommendedName>
</protein>